<dbReference type="EMBL" id="UINC01049971">
    <property type="protein sequence ID" value="SVB62379.1"/>
    <property type="molecule type" value="Genomic_DNA"/>
</dbReference>
<name>A0A382FI95_9ZZZZ</name>
<organism evidence="1">
    <name type="scientific">marine metagenome</name>
    <dbReference type="NCBI Taxonomy" id="408172"/>
    <lineage>
        <taxon>unclassified sequences</taxon>
        <taxon>metagenomes</taxon>
        <taxon>ecological metagenomes</taxon>
    </lineage>
</organism>
<dbReference type="AlphaFoldDB" id="A0A382FI95"/>
<protein>
    <recommendedName>
        <fullName evidence="2">Porin domain-containing protein</fullName>
    </recommendedName>
</protein>
<reference evidence="1" key="1">
    <citation type="submission" date="2018-05" db="EMBL/GenBank/DDBJ databases">
        <authorList>
            <person name="Lanie J.A."/>
            <person name="Ng W.-L."/>
            <person name="Kazmierczak K.M."/>
            <person name="Andrzejewski T.M."/>
            <person name="Davidsen T.M."/>
            <person name="Wayne K.J."/>
            <person name="Tettelin H."/>
            <person name="Glass J.I."/>
            <person name="Rusch D."/>
            <person name="Podicherti R."/>
            <person name="Tsui H.-C.T."/>
            <person name="Winkler M.E."/>
        </authorList>
    </citation>
    <scope>NUCLEOTIDE SEQUENCE</scope>
</reference>
<evidence type="ECO:0000313" key="1">
    <source>
        <dbReference type="EMBL" id="SVB62379.1"/>
    </source>
</evidence>
<evidence type="ECO:0008006" key="2">
    <source>
        <dbReference type="Google" id="ProtNLM"/>
    </source>
</evidence>
<accession>A0A382FI95</accession>
<sequence>MFIILTVVLIYSQPSAAASSFSVKGQFWINGLHGTGAPTNQPSFETNVGYIPTFSFFKGLSNGQLVDMEWAYRLDRSYSGQTLLYNNESHHRYWVRYSSDQLEARLGLQKVIFGPSLVLRTLSWFDTINLMDPTGQTDGVQAFRLRWFPSNSLSLWSWAINNDQDILSYGSRAELSSSAGEWGLTYHQDPTKSLQLGQNNISRFGSHSRLAIDYRYDGFIGFWNESALISSDKSKITMATVGADYTLPIAGGVLVTAEYLSISNKMDADVSSQSYTALMASMPLGMVHQLVFISQLDLEENRSYNYLRWSSTYDYYSLNFIISINPEQVGCKTLEKPTSKSLVGPGTSAQFMFIYNH</sequence>
<gene>
    <name evidence="1" type="ORF">METZ01_LOCUS215233</name>
</gene>
<proteinExistence type="predicted"/>